<evidence type="ECO:0008006" key="2">
    <source>
        <dbReference type="Google" id="ProtNLM"/>
    </source>
</evidence>
<reference evidence="1" key="1">
    <citation type="journal article" date="2014" name="Front. Microbiol.">
        <title>High frequency of phylogenetically diverse reductive dehalogenase-homologous genes in deep subseafloor sedimentary metagenomes.</title>
        <authorList>
            <person name="Kawai M."/>
            <person name="Futagami T."/>
            <person name="Toyoda A."/>
            <person name="Takaki Y."/>
            <person name="Nishi S."/>
            <person name="Hori S."/>
            <person name="Arai W."/>
            <person name="Tsubouchi T."/>
            <person name="Morono Y."/>
            <person name="Uchiyama I."/>
            <person name="Ito T."/>
            <person name="Fujiyama A."/>
            <person name="Inagaki F."/>
            <person name="Takami H."/>
        </authorList>
    </citation>
    <scope>NUCLEOTIDE SEQUENCE</scope>
    <source>
        <strain evidence="1">Expedition CK06-06</strain>
    </source>
</reference>
<proteinExistence type="predicted"/>
<comment type="caution">
    <text evidence="1">The sequence shown here is derived from an EMBL/GenBank/DDBJ whole genome shotgun (WGS) entry which is preliminary data.</text>
</comment>
<gene>
    <name evidence="1" type="ORF">S01H4_34521</name>
</gene>
<dbReference type="InterPro" id="IPR014729">
    <property type="entry name" value="Rossmann-like_a/b/a_fold"/>
</dbReference>
<protein>
    <recommendedName>
        <fullName evidence="2">Phosphopantetheine adenylyltransferase</fullName>
    </recommendedName>
</protein>
<organism evidence="1">
    <name type="scientific">marine sediment metagenome</name>
    <dbReference type="NCBI Taxonomy" id="412755"/>
    <lineage>
        <taxon>unclassified sequences</taxon>
        <taxon>metagenomes</taxon>
        <taxon>ecological metagenomes</taxon>
    </lineage>
</organism>
<name>X1BV05_9ZZZZ</name>
<dbReference type="AlphaFoldDB" id="X1BV05"/>
<sequence>MNRAMDDRIETVFLTPTPEYEYISSSLVREIAQLKGDVSNFVPKQVEQALTLLY</sequence>
<dbReference type="Gene3D" id="3.40.50.620">
    <property type="entry name" value="HUPs"/>
    <property type="match status" value="1"/>
</dbReference>
<dbReference type="SUPFAM" id="SSF52374">
    <property type="entry name" value="Nucleotidylyl transferase"/>
    <property type="match status" value="1"/>
</dbReference>
<accession>X1BV05</accession>
<evidence type="ECO:0000313" key="1">
    <source>
        <dbReference type="EMBL" id="GAG88003.1"/>
    </source>
</evidence>
<dbReference type="EMBL" id="BART01018271">
    <property type="protein sequence ID" value="GAG88003.1"/>
    <property type="molecule type" value="Genomic_DNA"/>
</dbReference>